<evidence type="ECO:0000256" key="1">
    <source>
        <dbReference type="ARBA" id="ARBA00022723"/>
    </source>
</evidence>
<accession>A0AAV1LN82</accession>
<evidence type="ECO:0000313" key="6">
    <source>
        <dbReference type="Proteomes" id="UP001314205"/>
    </source>
</evidence>
<keyword evidence="3" id="KW-0862">Zinc</keyword>
<evidence type="ECO:0000256" key="2">
    <source>
        <dbReference type="ARBA" id="ARBA00022771"/>
    </source>
</evidence>
<keyword evidence="1" id="KW-0479">Metal-binding</keyword>
<organism evidence="5 6">
    <name type="scientific">Parnassius mnemosyne</name>
    <name type="common">clouded apollo</name>
    <dbReference type="NCBI Taxonomy" id="213953"/>
    <lineage>
        <taxon>Eukaryota</taxon>
        <taxon>Metazoa</taxon>
        <taxon>Ecdysozoa</taxon>
        <taxon>Arthropoda</taxon>
        <taxon>Hexapoda</taxon>
        <taxon>Insecta</taxon>
        <taxon>Pterygota</taxon>
        <taxon>Neoptera</taxon>
        <taxon>Endopterygota</taxon>
        <taxon>Lepidoptera</taxon>
        <taxon>Glossata</taxon>
        <taxon>Ditrysia</taxon>
        <taxon>Papilionoidea</taxon>
        <taxon>Papilionidae</taxon>
        <taxon>Parnassiinae</taxon>
        <taxon>Parnassini</taxon>
        <taxon>Parnassius</taxon>
        <taxon>Driopa</taxon>
    </lineage>
</organism>
<name>A0AAV1LN82_9NEOP</name>
<feature type="domain" description="Zinc finger PHD-type" evidence="4">
    <location>
        <begin position="3"/>
        <end position="52"/>
    </location>
</feature>
<dbReference type="InterPro" id="IPR001965">
    <property type="entry name" value="Znf_PHD"/>
</dbReference>
<keyword evidence="2" id="KW-0863">Zinc-finger</keyword>
<dbReference type="InterPro" id="IPR013083">
    <property type="entry name" value="Znf_RING/FYVE/PHD"/>
</dbReference>
<evidence type="ECO:0000313" key="5">
    <source>
        <dbReference type="EMBL" id="CAK1595081.1"/>
    </source>
</evidence>
<dbReference type="GO" id="GO:0008270">
    <property type="term" value="F:zinc ion binding"/>
    <property type="evidence" value="ECO:0007669"/>
    <property type="project" value="UniProtKB-KW"/>
</dbReference>
<dbReference type="Proteomes" id="UP001314205">
    <property type="component" value="Unassembled WGS sequence"/>
</dbReference>
<evidence type="ECO:0000259" key="4">
    <source>
        <dbReference type="SMART" id="SM00249"/>
    </source>
</evidence>
<proteinExistence type="predicted"/>
<evidence type="ECO:0000256" key="3">
    <source>
        <dbReference type="ARBA" id="ARBA00022833"/>
    </source>
</evidence>
<gene>
    <name evidence="5" type="ORF">PARMNEM_LOCUS14614</name>
</gene>
<dbReference type="InterPro" id="IPR011011">
    <property type="entry name" value="Znf_FYVE_PHD"/>
</dbReference>
<comment type="caution">
    <text evidence="5">The sequence shown here is derived from an EMBL/GenBank/DDBJ whole genome shotgun (WGS) entry which is preliminary data.</text>
</comment>
<dbReference type="Gene3D" id="3.30.40.10">
    <property type="entry name" value="Zinc/RING finger domain, C3HC4 (zinc finger)"/>
    <property type="match status" value="1"/>
</dbReference>
<keyword evidence="6" id="KW-1185">Reference proteome</keyword>
<protein>
    <recommendedName>
        <fullName evidence="4">Zinc finger PHD-type domain-containing protein</fullName>
    </recommendedName>
</protein>
<reference evidence="5 6" key="1">
    <citation type="submission" date="2023-11" db="EMBL/GenBank/DDBJ databases">
        <authorList>
            <person name="Hedman E."/>
            <person name="Englund M."/>
            <person name="Stromberg M."/>
            <person name="Nyberg Akerstrom W."/>
            <person name="Nylinder S."/>
            <person name="Jareborg N."/>
            <person name="Kallberg Y."/>
            <person name="Kronander E."/>
        </authorList>
    </citation>
    <scope>NUCLEOTIDE SEQUENCE [LARGE SCALE GENOMIC DNA]</scope>
</reference>
<dbReference type="SUPFAM" id="SSF57903">
    <property type="entry name" value="FYVE/PHD zinc finger"/>
    <property type="match status" value="1"/>
</dbReference>
<dbReference type="SMART" id="SM00249">
    <property type="entry name" value="PHD"/>
    <property type="match status" value="1"/>
</dbReference>
<sequence length="220" mass="25432">MSNCNACKKNVKTTESIMCTQTTCNKLYHYLYVGLKADNFKKNVSWKCPSCKAKQPKGNNSVTPVRVMQCSDDEDGAESRDDYVMTRRRRPRSPDCLNPFDSEFTNKMRKDILDIIRNEVPSIIKDLICKEFRAIRDNISELEKSIKYIGDKYDDIMKSISVASEDTKCLKTENSSLRSDFKDMQKKISTIEHDFAKQEQWVRQQNVEIVGVTEKARNVS</sequence>
<dbReference type="AlphaFoldDB" id="A0AAV1LN82"/>
<dbReference type="EMBL" id="CAVLGL010000091">
    <property type="protein sequence ID" value="CAK1595081.1"/>
    <property type="molecule type" value="Genomic_DNA"/>
</dbReference>